<dbReference type="EMBL" id="JANPWB010000004">
    <property type="protein sequence ID" value="KAJ1194636.1"/>
    <property type="molecule type" value="Genomic_DNA"/>
</dbReference>
<protein>
    <submittedName>
        <fullName evidence="2">Uncharacterized protein</fullName>
    </submittedName>
</protein>
<accession>A0AAV7V224</accession>
<gene>
    <name evidence="2" type="ORF">NDU88_003924</name>
</gene>
<keyword evidence="3" id="KW-1185">Reference proteome</keyword>
<evidence type="ECO:0000313" key="2">
    <source>
        <dbReference type="EMBL" id="KAJ1194636.1"/>
    </source>
</evidence>
<organism evidence="2 3">
    <name type="scientific">Pleurodeles waltl</name>
    <name type="common">Iberian ribbed newt</name>
    <dbReference type="NCBI Taxonomy" id="8319"/>
    <lineage>
        <taxon>Eukaryota</taxon>
        <taxon>Metazoa</taxon>
        <taxon>Chordata</taxon>
        <taxon>Craniata</taxon>
        <taxon>Vertebrata</taxon>
        <taxon>Euteleostomi</taxon>
        <taxon>Amphibia</taxon>
        <taxon>Batrachia</taxon>
        <taxon>Caudata</taxon>
        <taxon>Salamandroidea</taxon>
        <taxon>Salamandridae</taxon>
        <taxon>Pleurodelinae</taxon>
        <taxon>Pleurodeles</taxon>
    </lineage>
</organism>
<feature type="region of interest" description="Disordered" evidence="1">
    <location>
        <begin position="42"/>
        <end position="77"/>
    </location>
</feature>
<name>A0AAV7V224_PLEWA</name>
<proteinExistence type="predicted"/>
<evidence type="ECO:0000313" key="3">
    <source>
        <dbReference type="Proteomes" id="UP001066276"/>
    </source>
</evidence>
<reference evidence="2" key="1">
    <citation type="journal article" date="2022" name="bioRxiv">
        <title>Sequencing and chromosome-scale assembly of the giantPleurodeles waltlgenome.</title>
        <authorList>
            <person name="Brown T."/>
            <person name="Elewa A."/>
            <person name="Iarovenko S."/>
            <person name="Subramanian E."/>
            <person name="Araus A.J."/>
            <person name="Petzold A."/>
            <person name="Susuki M."/>
            <person name="Suzuki K.-i.T."/>
            <person name="Hayashi T."/>
            <person name="Toyoda A."/>
            <person name="Oliveira C."/>
            <person name="Osipova E."/>
            <person name="Leigh N.D."/>
            <person name="Simon A."/>
            <person name="Yun M.H."/>
        </authorList>
    </citation>
    <scope>NUCLEOTIDE SEQUENCE</scope>
    <source>
        <strain evidence="2">20211129_DDA</strain>
        <tissue evidence="2">Liver</tissue>
    </source>
</reference>
<dbReference type="AlphaFoldDB" id="A0AAV7V224"/>
<dbReference type="Proteomes" id="UP001066276">
    <property type="component" value="Chromosome 2_2"/>
</dbReference>
<comment type="caution">
    <text evidence="2">The sequence shown here is derived from an EMBL/GenBank/DDBJ whole genome shotgun (WGS) entry which is preliminary data.</text>
</comment>
<sequence>MTNASRGRMRDGVMEERPGCGEALGDWLSWIGSAVRPIRASVIPGESGGERRQQTGLETAGLDQPAYANGGERSKEEKCTKAGLVGLGLGHMFPSPALPL</sequence>
<evidence type="ECO:0000256" key="1">
    <source>
        <dbReference type="SAM" id="MobiDB-lite"/>
    </source>
</evidence>